<name>A0ABV4X8D9_9CYAN</name>
<proteinExistence type="predicted"/>
<feature type="domain" description="DUF4351" evidence="1">
    <location>
        <begin position="244"/>
        <end position="302"/>
    </location>
</feature>
<evidence type="ECO:0000313" key="3">
    <source>
        <dbReference type="Proteomes" id="UP001576774"/>
    </source>
</evidence>
<dbReference type="EMBL" id="JBHFNQ010000146">
    <property type="protein sequence ID" value="MFB2879047.1"/>
    <property type="molecule type" value="Genomic_DNA"/>
</dbReference>
<dbReference type="Proteomes" id="UP001576774">
    <property type="component" value="Unassembled WGS sequence"/>
</dbReference>
<protein>
    <submittedName>
        <fullName evidence="2">DUF4351 domain-containing protein</fullName>
    </submittedName>
</protein>
<evidence type="ECO:0000313" key="2">
    <source>
        <dbReference type="EMBL" id="MFB2879047.1"/>
    </source>
</evidence>
<organism evidence="2 3">
    <name type="scientific">Floridaenema aerugineum BLCC-F46</name>
    <dbReference type="NCBI Taxonomy" id="3153654"/>
    <lineage>
        <taxon>Bacteria</taxon>
        <taxon>Bacillati</taxon>
        <taxon>Cyanobacteriota</taxon>
        <taxon>Cyanophyceae</taxon>
        <taxon>Oscillatoriophycideae</taxon>
        <taxon>Aerosakkonematales</taxon>
        <taxon>Aerosakkonemataceae</taxon>
        <taxon>Floridanema</taxon>
        <taxon>Floridanema aerugineum</taxon>
    </lineage>
</organism>
<reference evidence="2 3" key="1">
    <citation type="submission" date="2024-09" db="EMBL/GenBank/DDBJ databases">
        <title>Floridaenema gen nov. (Aerosakkonemataceae, Aerosakkonematales ord. nov., Cyanobacteria) from benthic tropical and subtropical fresh waters, with the description of four new species.</title>
        <authorList>
            <person name="Moretto J.A."/>
            <person name="Berthold D.E."/>
            <person name="Lefler F.W."/>
            <person name="Huang I.-S."/>
            <person name="Laughinghouse H. IV."/>
        </authorList>
    </citation>
    <scope>NUCLEOTIDE SEQUENCE [LARGE SCALE GENOMIC DNA]</scope>
    <source>
        <strain evidence="2 3">BLCC-F46</strain>
    </source>
</reference>
<evidence type="ECO:0000259" key="1">
    <source>
        <dbReference type="Pfam" id="PF14261"/>
    </source>
</evidence>
<dbReference type="Pfam" id="PF14261">
    <property type="entry name" value="DUF4351"/>
    <property type="match status" value="1"/>
</dbReference>
<gene>
    <name evidence="2" type="ORF">ACE1CC_19515</name>
</gene>
<dbReference type="PANTHER" id="PTHR35586">
    <property type="entry name" value="SLL1691 PROTEIN"/>
    <property type="match status" value="1"/>
</dbReference>
<keyword evidence="3" id="KW-1185">Reference proteome</keyword>
<accession>A0ABV4X8D9</accession>
<dbReference type="PANTHER" id="PTHR35586:SF2">
    <property type="entry name" value="SLL1542 PROTEIN"/>
    <property type="match status" value="1"/>
</dbReference>
<dbReference type="RefSeq" id="WP_413272098.1">
    <property type="nucleotide sequence ID" value="NZ_JBHFNQ010000146.1"/>
</dbReference>
<comment type="caution">
    <text evidence="2">The sequence shown here is derived from an EMBL/GenBank/DDBJ whole genome shotgun (WGS) entry which is preliminary data.</text>
</comment>
<sequence length="307" mass="34847">MTRFVYDQFAKQYLEELLTPLGSVKMSRDVTAEVREIDVLFVPQNQNENIIKTLGLLGKIAATTAIIEPFRNPVSSDNICSCIGKLFDFNAESNRVSNREEKQLVSGDRPRLWILTPTLSKPILDSFGANLELENFGEGVYFLPPAFRTTIVVIHQLPNTPETLWLRLLGKGNVQKSAIAQFNSLPNTTPFKDSVLELLSNLFAILEARQDLDSEDRELIMQLSPLYLERIQDANQQGIEQGIEQGIQREAVSFVLRLLNRRFGSIAPNIEEKIRRLSVNQLEDLGEAILDFQRETDLNSWLEQVKS</sequence>
<dbReference type="InterPro" id="IPR025587">
    <property type="entry name" value="DUF4351"/>
</dbReference>